<dbReference type="FunCoup" id="A0A6P4BHS9">
    <property type="interactions" value="47"/>
</dbReference>
<evidence type="ECO:0000256" key="2">
    <source>
        <dbReference type="SAM" id="Phobius"/>
    </source>
</evidence>
<dbReference type="InParanoid" id="A0A6P4BHS9"/>
<reference evidence="4" key="1">
    <citation type="submission" date="2025-08" db="UniProtKB">
        <authorList>
            <consortium name="RefSeq"/>
        </authorList>
    </citation>
    <scope>IDENTIFICATION</scope>
    <source>
        <tissue evidence="4">Seedling</tissue>
    </source>
</reference>
<feature type="region of interest" description="Disordered" evidence="1">
    <location>
        <begin position="1"/>
        <end position="37"/>
    </location>
</feature>
<organism evidence="3 4">
    <name type="scientific">Ziziphus jujuba</name>
    <name type="common">Chinese jujube</name>
    <name type="synonym">Ziziphus sativa</name>
    <dbReference type="NCBI Taxonomy" id="326968"/>
    <lineage>
        <taxon>Eukaryota</taxon>
        <taxon>Viridiplantae</taxon>
        <taxon>Streptophyta</taxon>
        <taxon>Embryophyta</taxon>
        <taxon>Tracheophyta</taxon>
        <taxon>Spermatophyta</taxon>
        <taxon>Magnoliopsida</taxon>
        <taxon>eudicotyledons</taxon>
        <taxon>Gunneridae</taxon>
        <taxon>Pentapetalae</taxon>
        <taxon>rosids</taxon>
        <taxon>fabids</taxon>
        <taxon>Rosales</taxon>
        <taxon>Rhamnaceae</taxon>
        <taxon>Paliureae</taxon>
        <taxon>Ziziphus</taxon>
    </lineage>
</organism>
<proteinExistence type="predicted"/>
<dbReference type="PANTHER" id="PTHR37741:SF1">
    <property type="entry name" value="TRANSMEMBRANE PROTEIN"/>
    <property type="match status" value="1"/>
</dbReference>
<keyword evidence="2" id="KW-0472">Membrane</keyword>
<dbReference type="Proteomes" id="UP001652623">
    <property type="component" value="Chromosome 11"/>
</dbReference>
<dbReference type="KEGG" id="zju:107432097"/>
<keyword evidence="2" id="KW-0812">Transmembrane</keyword>
<evidence type="ECO:0000313" key="4">
    <source>
        <dbReference type="RefSeq" id="XP_015898652.3"/>
    </source>
</evidence>
<feature type="transmembrane region" description="Helical" evidence="2">
    <location>
        <begin position="74"/>
        <end position="93"/>
    </location>
</feature>
<keyword evidence="2" id="KW-1133">Transmembrane helix</keyword>
<dbReference type="GeneID" id="107432097"/>
<dbReference type="PANTHER" id="PTHR37741">
    <property type="entry name" value="TRANSMEMBRANE PROTEIN"/>
    <property type="match status" value="1"/>
</dbReference>
<dbReference type="RefSeq" id="XP_015898652.3">
    <property type="nucleotide sequence ID" value="XM_016043166.4"/>
</dbReference>
<evidence type="ECO:0000313" key="3">
    <source>
        <dbReference type="Proteomes" id="UP001652623"/>
    </source>
</evidence>
<sequence>MASPKLAEAVSDSSDFPPADVDSELNPPTKKKGLEVDPISSEVATSLEIKERVEAEEKQKARGKKDDALQTLKTTIIVSGVILAVAGAVIAITKKLREK</sequence>
<accession>A0A6P4BHS9</accession>
<evidence type="ECO:0000256" key="1">
    <source>
        <dbReference type="SAM" id="MobiDB-lite"/>
    </source>
</evidence>
<name>A0A6P4BHS9_ZIZJJ</name>
<keyword evidence="3" id="KW-1185">Reference proteome</keyword>
<gene>
    <name evidence="4" type="primary">LOC107432097</name>
</gene>
<protein>
    <submittedName>
        <fullName evidence="4">Uncharacterized protein LOC107432097</fullName>
    </submittedName>
</protein>
<dbReference type="AlphaFoldDB" id="A0A6P4BHS9"/>